<name>A0A8S5VFX1_9CAUD</name>
<organism evidence="1">
    <name type="scientific">Siphoviridae sp. ct3R43</name>
    <dbReference type="NCBI Taxonomy" id="2825321"/>
    <lineage>
        <taxon>Viruses</taxon>
        <taxon>Duplodnaviria</taxon>
        <taxon>Heunggongvirae</taxon>
        <taxon>Uroviricota</taxon>
        <taxon>Caudoviricetes</taxon>
    </lineage>
</organism>
<evidence type="ECO:0000313" key="1">
    <source>
        <dbReference type="EMBL" id="DAG05645.1"/>
    </source>
</evidence>
<proteinExistence type="predicted"/>
<reference evidence="1" key="1">
    <citation type="journal article" date="2021" name="Proc. Natl. Acad. Sci. U.S.A.">
        <title>A Catalog of Tens of Thousands of Viruses from Human Metagenomes Reveals Hidden Associations with Chronic Diseases.</title>
        <authorList>
            <person name="Tisza M.J."/>
            <person name="Buck C.B."/>
        </authorList>
    </citation>
    <scope>NUCLEOTIDE SEQUENCE</scope>
    <source>
        <strain evidence="1">Ct3R43</strain>
    </source>
</reference>
<protein>
    <submittedName>
        <fullName evidence="1">RNAse domain protein</fullName>
    </submittedName>
</protein>
<dbReference type="EMBL" id="BK016262">
    <property type="protein sequence ID" value="DAG05645.1"/>
    <property type="molecule type" value="Genomic_DNA"/>
</dbReference>
<accession>A0A8S5VFX1</accession>
<sequence>MRCKGVLDICPEKVDIRLSDCEDYYDCEDCRKKYWLTAEKEWKR</sequence>